<evidence type="ECO:0000256" key="9">
    <source>
        <dbReference type="ARBA" id="ARBA00023065"/>
    </source>
</evidence>
<keyword evidence="6" id="KW-0631">Potassium channel</keyword>
<evidence type="ECO:0000256" key="13">
    <source>
        <dbReference type="SAM" id="Phobius"/>
    </source>
</evidence>
<keyword evidence="10 13" id="KW-0472">Membrane</keyword>
<keyword evidence="3" id="KW-0813">Transport</keyword>
<evidence type="ECO:0000313" key="14">
    <source>
        <dbReference type="EMBL" id="MBD1363593.1"/>
    </source>
</evidence>
<keyword evidence="9" id="KW-0406">Ion transport</keyword>
<dbReference type="RefSeq" id="WP_191188263.1">
    <property type="nucleotide sequence ID" value="NZ_JACWMY010000003.1"/>
</dbReference>
<evidence type="ECO:0000256" key="12">
    <source>
        <dbReference type="ARBA" id="ARBA00034430"/>
    </source>
</evidence>
<proteinExistence type="inferred from homology"/>
<reference evidence="14 15" key="1">
    <citation type="submission" date="2020-09" db="EMBL/GenBank/DDBJ databases">
        <title>Novel species of Mucilaginibacter isolated from a glacier on the Tibetan Plateau.</title>
        <authorList>
            <person name="Liu Q."/>
            <person name="Xin Y.-H."/>
        </authorList>
    </citation>
    <scope>NUCLEOTIDE SEQUENCE [LARGE SCALE GENOMIC DNA]</scope>
    <source>
        <strain evidence="14 15">ZT4R22</strain>
    </source>
</reference>
<protein>
    <submittedName>
        <fullName evidence="14">DUF1211 domain-containing protein</fullName>
    </submittedName>
</protein>
<gene>
    <name evidence="14" type="ORF">IDJ77_07210</name>
</gene>
<keyword evidence="7" id="KW-0630">Potassium</keyword>
<evidence type="ECO:0000256" key="5">
    <source>
        <dbReference type="ARBA" id="ARBA00022692"/>
    </source>
</evidence>
<dbReference type="Proteomes" id="UP000606600">
    <property type="component" value="Unassembled WGS sequence"/>
</dbReference>
<comment type="subcellular location">
    <subcellularLocation>
        <location evidence="1">Membrane</location>
        <topology evidence="1">Multi-pass membrane protein</topology>
    </subcellularLocation>
</comment>
<evidence type="ECO:0000256" key="1">
    <source>
        <dbReference type="ARBA" id="ARBA00004141"/>
    </source>
</evidence>
<keyword evidence="5 13" id="KW-0812">Transmembrane</keyword>
<evidence type="ECO:0000256" key="10">
    <source>
        <dbReference type="ARBA" id="ARBA00023136"/>
    </source>
</evidence>
<evidence type="ECO:0000256" key="3">
    <source>
        <dbReference type="ARBA" id="ARBA00022448"/>
    </source>
</evidence>
<feature type="transmembrane region" description="Helical" evidence="13">
    <location>
        <begin position="124"/>
        <end position="145"/>
    </location>
</feature>
<name>A0ABR7WMP1_9SPHI</name>
<evidence type="ECO:0000313" key="15">
    <source>
        <dbReference type="Proteomes" id="UP000606600"/>
    </source>
</evidence>
<feature type="transmembrane region" description="Helical" evidence="13">
    <location>
        <begin position="165"/>
        <end position="185"/>
    </location>
</feature>
<feature type="transmembrane region" description="Helical" evidence="13">
    <location>
        <begin position="52"/>
        <end position="75"/>
    </location>
</feature>
<dbReference type="InterPro" id="IPR010617">
    <property type="entry name" value="TMEM175-like"/>
</dbReference>
<dbReference type="PANTHER" id="PTHR31462">
    <property type="entry name" value="ENDOSOMAL/LYSOSOMAL POTASSIUM CHANNEL TMEM175"/>
    <property type="match status" value="1"/>
</dbReference>
<comment type="similarity">
    <text evidence="2">Belongs to the TMEM175 family.</text>
</comment>
<evidence type="ECO:0000256" key="4">
    <source>
        <dbReference type="ARBA" id="ARBA00022538"/>
    </source>
</evidence>
<evidence type="ECO:0000256" key="2">
    <source>
        <dbReference type="ARBA" id="ARBA00006920"/>
    </source>
</evidence>
<evidence type="ECO:0000256" key="11">
    <source>
        <dbReference type="ARBA" id="ARBA00023303"/>
    </source>
</evidence>
<keyword evidence="4" id="KW-0633">Potassium transport</keyword>
<comment type="catalytic activity">
    <reaction evidence="12">
        <text>K(+)(in) = K(+)(out)</text>
        <dbReference type="Rhea" id="RHEA:29463"/>
        <dbReference type="ChEBI" id="CHEBI:29103"/>
    </reaction>
</comment>
<comment type="caution">
    <text evidence="14">The sequence shown here is derived from an EMBL/GenBank/DDBJ whole genome shotgun (WGS) entry which is preliminary data.</text>
</comment>
<organism evidence="14 15">
    <name type="scientific">Mucilaginibacter pankratovii</name>
    <dbReference type="NCBI Taxonomy" id="2772110"/>
    <lineage>
        <taxon>Bacteria</taxon>
        <taxon>Pseudomonadati</taxon>
        <taxon>Bacteroidota</taxon>
        <taxon>Sphingobacteriia</taxon>
        <taxon>Sphingobacteriales</taxon>
        <taxon>Sphingobacteriaceae</taxon>
        <taxon>Mucilaginibacter</taxon>
    </lineage>
</organism>
<dbReference type="EMBL" id="JACWMY010000003">
    <property type="protein sequence ID" value="MBD1363593.1"/>
    <property type="molecule type" value="Genomic_DNA"/>
</dbReference>
<dbReference type="PANTHER" id="PTHR31462:SF5">
    <property type="entry name" value="ENDOSOMAL_LYSOSOMAL PROTON CHANNEL TMEM175"/>
    <property type="match status" value="1"/>
</dbReference>
<feature type="transmembrane region" description="Helical" evidence="13">
    <location>
        <begin position="12"/>
        <end position="32"/>
    </location>
</feature>
<sequence length="221" mass="25850">MLNHDLKKEFQVERIAFFSDAVFAIAITLLIIEIKVPEVHGEHLTNGAVARALGHLIPKFIGFIVGFFVIGLYWVHHHLLFKYVEHYSPKLIWNNLLLLFSIVLMPFSSAFYSEYWIYLNNVSLGFYVINISLTGFLHYRLWCIVSNPKNKLSRGLENPHLVSYYKMRALVTPFVFLMCFAVSFISLPLAYWIPGTIFIYMMFIAKYYRKHHPEIFVNSTT</sequence>
<accession>A0ABR7WMP1</accession>
<dbReference type="Pfam" id="PF06736">
    <property type="entry name" value="TMEM175"/>
    <property type="match status" value="1"/>
</dbReference>
<evidence type="ECO:0000256" key="6">
    <source>
        <dbReference type="ARBA" id="ARBA00022826"/>
    </source>
</evidence>
<keyword evidence="11" id="KW-0407">Ion channel</keyword>
<feature type="transmembrane region" description="Helical" evidence="13">
    <location>
        <begin position="96"/>
        <end position="118"/>
    </location>
</feature>
<keyword evidence="8 13" id="KW-1133">Transmembrane helix</keyword>
<evidence type="ECO:0000256" key="7">
    <source>
        <dbReference type="ARBA" id="ARBA00022958"/>
    </source>
</evidence>
<evidence type="ECO:0000256" key="8">
    <source>
        <dbReference type="ARBA" id="ARBA00022989"/>
    </source>
</evidence>
<keyword evidence="15" id="KW-1185">Reference proteome</keyword>